<evidence type="ECO:0000313" key="4">
    <source>
        <dbReference type="Proteomes" id="UP001595828"/>
    </source>
</evidence>
<evidence type="ECO:0000256" key="1">
    <source>
        <dbReference type="SAM" id="MobiDB-lite"/>
    </source>
</evidence>
<evidence type="ECO:0000313" key="3">
    <source>
        <dbReference type="EMBL" id="MFC4294370.1"/>
    </source>
</evidence>
<feature type="signal peptide" evidence="2">
    <location>
        <begin position="1"/>
        <end position="21"/>
    </location>
</feature>
<feature type="region of interest" description="Disordered" evidence="1">
    <location>
        <begin position="20"/>
        <end position="66"/>
    </location>
</feature>
<dbReference type="RefSeq" id="WP_379537823.1">
    <property type="nucleotide sequence ID" value="NZ_JBHSDR010000003.1"/>
</dbReference>
<organism evidence="3 4">
    <name type="scientific">Novosphingobium tardum</name>
    <dbReference type="NCBI Taxonomy" id="1538021"/>
    <lineage>
        <taxon>Bacteria</taxon>
        <taxon>Pseudomonadati</taxon>
        <taxon>Pseudomonadota</taxon>
        <taxon>Alphaproteobacteria</taxon>
        <taxon>Sphingomonadales</taxon>
        <taxon>Sphingomonadaceae</taxon>
        <taxon>Novosphingobium</taxon>
    </lineage>
</organism>
<reference evidence="4" key="1">
    <citation type="journal article" date="2019" name="Int. J. Syst. Evol. Microbiol.">
        <title>The Global Catalogue of Microorganisms (GCM) 10K type strain sequencing project: providing services to taxonomists for standard genome sequencing and annotation.</title>
        <authorList>
            <consortium name="The Broad Institute Genomics Platform"/>
            <consortium name="The Broad Institute Genome Sequencing Center for Infectious Disease"/>
            <person name="Wu L."/>
            <person name="Ma J."/>
        </authorList>
    </citation>
    <scope>NUCLEOTIDE SEQUENCE [LARGE SCALE GENOMIC DNA]</scope>
    <source>
        <strain evidence="4">CGMCC 1.12989</strain>
    </source>
</reference>
<dbReference type="EMBL" id="JBHSDR010000003">
    <property type="protein sequence ID" value="MFC4294370.1"/>
    <property type="molecule type" value="Genomic_DNA"/>
</dbReference>
<name>A0ABV8RP96_9SPHN</name>
<accession>A0ABV8RP96</accession>
<feature type="chain" id="PRO_5046910194" description="DUF3106 domain-containing protein" evidence="2">
    <location>
        <begin position="22"/>
        <end position="187"/>
    </location>
</feature>
<proteinExistence type="predicted"/>
<gene>
    <name evidence="3" type="ORF">ACFO0A_04775</name>
</gene>
<comment type="caution">
    <text evidence="3">The sequence shown here is derived from an EMBL/GenBank/DDBJ whole genome shotgun (WGS) entry which is preliminary data.</text>
</comment>
<keyword evidence="2" id="KW-0732">Signal</keyword>
<evidence type="ECO:0000256" key="2">
    <source>
        <dbReference type="SAM" id="SignalP"/>
    </source>
</evidence>
<feature type="compositionally biased region" description="Gly residues" evidence="1">
    <location>
        <begin position="24"/>
        <end position="42"/>
    </location>
</feature>
<sequence>MRKTWIAVAAVIALASTPALAQGRGNGGGGGMGGGPGGGMGAGPPMSPPGHSTFGDHGASSSARDIASQRGAFGRDFASDRRMTTEQRQDFVQQRRSVAMQYAQAARAGRTLPRNADRDIRSALAEDIDNWRDEFKVGRSEWQAMRDQWIADRTSLTAAQWAQRRADWFTARDSWIARHRDHVQAGH</sequence>
<dbReference type="Proteomes" id="UP001595828">
    <property type="component" value="Unassembled WGS sequence"/>
</dbReference>
<protein>
    <recommendedName>
        <fullName evidence="5">DUF3106 domain-containing protein</fullName>
    </recommendedName>
</protein>
<keyword evidence="4" id="KW-1185">Reference proteome</keyword>
<evidence type="ECO:0008006" key="5">
    <source>
        <dbReference type="Google" id="ProtNLM"/>
    </source>
</evidence>